<gene>
    <name evidence="2" type="ordered locus">Fleli_1484</name>
</gene>
<protein>
    <recommendedName>
        <fullName evidence="4">DUF4424 domain-containing protein</fullName>
    </recommendedName>
</protein>
<dbReference type="Gene3D" id="2.60.40.3680">
    <property type="match status" value="1"/>
</dbReference>
<evidence type="ECO:0000313" key="3">
    <source>
        <dbReference type="Proteomes" id="UP000006054"/>
    </source>
</evidence>
<keyword evidence="1" id="KW-0732">Signal</keyword>
<sequence precursor="true">MKNLTLLFFLFFQTLSLAFANGGVVDENYFKKTGNIRLLQKADISLLKEDLRIKIVSDTTFIEVTYLLKNNGNTQSVHYGFPVDRYKSDWRDEPYTSVLYFEAFVNQKTKKHEHWKTEQTEKENDKNYEIIREWYGLTLDFKKGRTQTLTIKYAIQNYRSDYYYAFYFIPDPSERRFVYDLFPSSSWGNGIVSDLSVTMDLSDLKKHECSTEITGLEGLENKNQDGIYTLQTQNFDLKKESFISITYDNSKRAIDYCLKNVYKFFPISSISSSAENAEYLIDNDPNTVWKGKEGDWIKIKVQSRNRGKNKHGRAYFAYPVGLAFLNGDYSSKENFETLGKAKEITVQLDTIPLVRYFREQGSSEGAYLENFIFTSSLWFLEGNNPYEVITTPLTSEIWQYMENDMGMYLMGIHKTEEIVIKIKKSTHSNKEVSISEIYLFEEMKNKSFFFRE</sequence>
<dbReference type="AlphaFoldDB" id="I4AIX3"/>
<dbReference type="STRING" id="880071.Fleli_1484"/>
<dbReference type="RefSeq" id="WP_014797365.1">
    <property type="nucleotide sequence ID" value="NC_018018.1"/>
</dbReference>
<accession>I4AIX3</accession>
<feature type="chain" id="PRO_5003685400" description="DUF4424 domain-containing protein" evidence="1">
    <location>
        <begin position="21"/>
        <end position="452"/>
    </location>
</feature>
<proteinExistence type="predicted"/>
<dbReference type="KEGG" id="fli:Fleli_1484"/>
<dbReference type="EMBL" id="CP003345">
    <property type="protein sequence ID" value="AFM03908.1"/>
    <property type="molecule type" value="Genomic_DNA"/>
</dbReference>
<evidence type="ECO:0008006" key="4">
    <source>
        <dbReference type="Google" id="ProtNLM"/>
    </source>
</evidence>
<dbReference type="Proteomes" id="UP000006054">
    <property type="component" value="Chromosome"/>
</dbReference>
<dbReference type="HOGENOM" id="CLU_048864_0_0_10"/>
<evidence type="ECO:0000313" key="2">
    <source>
        <dbReference type="EMBL" id="AFM03908.1"/>
    </source>
</evidence>
<evidence type="ECO:0000256" key="1">
    <source>
        <dbReference type="SAM" id="SignalP"/>
    </source>
</evidence>
<reference evidence="3" key="1">
    <citation type="submission" date="2012-06" db="EMBL/GenBank/DDBJ databases">
        <title>The complete genome of Flexibacter litoralis DSM 6794.</title>
        <authorList>
            <person name="Lucas S."/>
            <person name="Copeland A."/>
            <person name="Lapidus A."/>
            <person name="Glavina del Rio T."/>
            <person name="Dalin E."/>
            <person name="Tice H."/>
            <person name="Bruce D."/>
            <person name="Goodwin L."/>
            <person name="Pitluck S."/>
            <person name="Peters L."/>
            <person name="Ovchinnikova G."/>
            <person name="Lu M."/>
            <person name="Kyrpides N."/>
            <person name="Mavromatis K."/>
            <person name="Ivanova N."/>
            <person name="Brettin T."/>
            <person name="Detter J.C."/>
            <person name="Han C."/>
            <person name="Larimer F."/>
            <person name="Land M."/>
            <person name="Hauser L."/>
            <person name="Markowitz V."/>
            <person name="Cheng J.-F."/>
            <person name="Hugenholtz P."/>
            <person name="Woyke T."/>
            <person name="Wu D."/>
            <person name="Spring S."/>
            <person name="Lang E."/>
            <person name="Kopitz M."/>
            <person name="Brambilla E."/>
            <person name="Klenk H.-P."/>
            <person name="Eisen J.A."/>
        </authorList>
    </citation>
    <scope>NUCLEOTIDE SEQUENCE [LARGE SCALE GENOMIC DNA]</scope>
    <source>
        <strain evidence="3">ATCC 23117 / DSM 6794 / NBRC 15988 / NCIMB 1366 / Sio-4</strain>
    </source>
</reference>
<name>I4AIX3_BERLS</name>
<keyword evidence="3" id="KW-1185">Reference proteome</keyword>
<feature type="signal peptide" evidence="1">
    <location>
        <begin position="1"/>
        <end position="20"/>
    </location>
</feature>
<organism evidence="2 3">
    <name type="scientific">Bernardetia litoralis (strain ATCC 23117 / DSM 6794 / NBRC 15988 / NCIMB 1366 / Fx l1 / Sio-4)</name>
    <name type="common">Flexibacter litoralis</name>
    <dbReference type="NCBI Taxonomy" id="880071"/>
    <lineage>
        <taxon>Bacteria</taxon>
        <taxon>Pseudomonadati</taxon>
        <taxon>Bacteroidota</taxon>
        <taxon>Cytophagia</taxon>
        <taxon>Cytophagales</taxon>
        <taxon>Bernardetiaceae</taxon>
        <taxon>Bernardetia</taxon>
    </lineage>
</organism>